<feature type="transmembrane region" description="Helical" evidence="5">
    <location>
        <begin position="395"/>
        <end position="415"/>
    </location>
</feature>
<reference evidence="7 8" key="1">
    <citation type="submission" date="2018-07" db="EMBL/GenBank/DDBJ databases">
        <title>Genome sequencing of Runella.</title>
        <authorList>
            <person name="Baek M.-G."/>
            <person name="Yi H."/>
        </authorList>
    </citation>
    <scope>NUCLEOTIDE SEQUENCE [LARGE SCALE GENOMIC DNA]</scope>
    <source>
        <strain evidence="7 8">HYN0085</strain>
    </source>
</reference>
<feature type="transmembrane region" description="Helical" evidence="5">
    <location>
        <begin position="57"/>
        <end position="75"/>
    </location>
</feature>
<feature type="transmembrane region" description="Helical" evidence="5">
    <location>
        <begin position="115"/>
        <end position="136"/>
    </location>
</feature>
<feature type="transmembrane region" description="Helical" evidence="5">
    <location>
        <begin position="352"/>
        <end position="375"/>
    </location>
</feature>
<name>A0A344TMU1_9BACT</name>
<feature type="transmembrane region" description="Helical" evidence="5">
    <location>
        <begin position="148"/>
        <end position="167"/>
    </location>
</feature>
<feature type="transmembrane region" description="Helical" evidence="5">
    <location>
        <begin position="12"/>
        <end position="37"/>
    </location>
</feature>
<evidence type="ECO:0000259" key="6">
    <source>
        <dbReference type="PROSITE" id="PS50850"/>
    </source>
</evidence>
<dbReference type="Proteomes" id="UP000251993">
    <property type="component" value="Chromosome"/>
</dbReference>
<evidence type="ECO:0000256" key="4">
    <source>
        <dbReference type="ARBA" id="ARBA00023136"/>
    </source>
</evidence>
<dbReference type="InterPro" id="IPR020846">
    <property type="entry name" value="MFS_dom"/>
</dbReference>
<dbReference type="InterPro" id="IPR036259">
    <property type="entry name" value="MFS_trans_sf"/>
</dbReference>
<evidence type="ECO:0000256" key="1">
    <source>
        <dbReference type="ARBA" id="ARBA00004141"/>
    </source>
</evidence>
<feature type="transmembrane region" description="Helical" evidence="5">
    <location>
        <begin position="227"/>
        <end position="246"/>
    </location>
</feature>
<evidence type="ECO:0000256" key="3">
    <source>
        <dbReference type="ARBA" id="ARBA00022989"/>
    </source>
</evidence>
<feature type="transmembrane region" description="Helical" evidence="5">
    <location>
        <begin position="173"/>
        <end position="190"/>
    </location>
</feature>
<dbReference type="GO" id="GO:0005886">
    <property type="term" value="C:plasma membrane"/>
    <property type="evidence" value="ECO:0007669"/>
    <property type="project" value="TreeGrafter"/>
</dbReference>
<dbReference type="SUPFAM" id="SSF103473">
    <property type="entry name" value="MFS general substrate transporter"/>
    <property type="match status" value="1"/>
</dbReference>
<dbReference type="KEGG" id="run:DR864_20515"/>
<evidence type="ECO:0000256" key="2">
    <source>
        <dbReference type="ARBA" id="ARBA00022692"/>
    </source>
</evidence>
<feature type="transmembrane region" description="Helical" evidence="5">
    <location>
        <begin position="266"/>
        <end position="287"/>
    </location>
</feature>
<evidence type="ECO:0000313" key="8">
    <source>
        <dbReference type="Proteomes" id="UP000251993"/>
    </source>
</evidence>
<dbReference type="AlphaFoldDB" id="A0A344TMU1"/>
<evidence type="ECO:0000256" key="5">
    <source>
        <dbReference type="SAM" id="Phobius"/>
    </source>
</evidence>
<keyword evidence="2 5" id="KW-0812">Transmembrane</keyword>
<keyword evidence="3 5" id="KW-1133">Transmembrane helix</keyword>
<accession>A0A344TMU1</accession>
<keyword evidence="4 5" id="KW-0472">Membrane</keyword>
<organism evidence="7 8">
    <name type="scientific">Runella rosea</name>
    <dbReference type="NCBI Taxonomy" id="2259595"/>
    <lineage>
        <taxon>Bacteria</taxon>
        <taxon>Pseudomonadati</taxon>
        <taxon>Bacteroidota</taxon>
        <taxon>Cytophagia</taxon>
        <taxon>Cytophagales</taxon>
        <taxon>Spirosomataceae</taxon>
        <taxon>Runella</taxon>
    </lineage>
</organism>
<proteinExistence type="predicted"/>
<dbReference type="PROSITE" id="PS50850">
    <property type="entry name" value="MFS"/>
    <property type="match status" value="1"/>
</dbReference>
<sequence>MSKPSTQNSLFGLPVIVAALGYFVDIYDLLLFGIVRVPSLRDLGLNEQEVSAIGASIINWQMGGLLLGGILWGVLGDKRGRLSVLFGSIITYSIANVLCGFIQDTPFMSAPDLYKYLRFIAGIGLAGELGAGITLVSEILPKELRAIGTSLVAGIGLLGAVVAYFTVEIFGDWRIAYFVGGGLGFGLLLLRIGVIESGMFTEVSGQKHVAKGDFLSFFTNWERFTRYMKCIGIGLPTWFVIGILATFSNEFGKALGISEPIKPGLAIMWCYVGLAGGDLASGFLSHYFHSRKKAVAALMAFSGIFSIIYLYAGVNTPFALYSLCTLMGFGIGYWAMFVTIGAEQFGTNLRATAATTIPNMVRGMVILMTTLFAGFKTGTLDVFGAFELTVPQLGVIGAGTLVGIISYALGFYSTLTVPETHGKDLDFIEE</sequence>
<feature type="transmembrane region" description="Helical" evidence="5">
    <location>
        <begin position="318"/>
        <end position="340"/>
    </location>
</feature>
<dbReference type="Gene3D" id="1.20.1250.20">
    <property type="entry name" value="MFS general substrate transporter like domains"/>
    <property type="match status" value="2"/>
</dbReference>
<dbReference type="PANTHER" id="PTHR23508:SF10">
    <property type="entry name" value="CARBOXYLIC ACID TRANSPORTER PROTEIN HOMOLOG"/>
    <property type="match status" value="1"/>
</dbReference>
<dbReference type="EMBL" id="CP030850">
    <property type="protein sequence ID" value="AXE19962.1"/>
    <property type="molecule type" value="Genomic_DNA"/>
</dbReference>
<comment type="subcellular location">
    <subcellularLocation>
        <location evidence="1">Membrane</location>
        <topology evidence="1">Multi-pass membrane protein</topology>
    </subcellularLocation>
</comment>
<feature type="transmembrane region" description="Helical" evidence="5">
    <location>
        <begin position="82"/>
        <end position="103"/>
    </location>
</feature>
<feature type="domain" description="Major facilitator superfamily (MFS) profile" evidence="6">
    <location>
        <begin position="14"/>
        <end position="421"/>
    </location>
</feature>
<dbReference type="RefSeq" id="WP_114068728.1">
    <property type="nucleotide sequence ID" value="NZ_CP030850.1"/>
</dbReference>
<evidence type="ECO:0000313" key="7">
    <source>
        <dbReference type="EMBL" id="AXE19962.1"/>
    </source>
</evidence>
<dbReference type="InterPro" id="IPR011701">
    <property type="entry name" value="MFS"/>
</dbReference>
<dbReference type="PANTHER" id="PTHR23508">
    <property type="entry name" value="CARBOXYLIC ACID TRANSPORTER PROTEIN HOMOLOG"/>
    <property type="match status" value="1"/>
</dbReference>
<dbReference type="GO" id="GO:0046943">
    <property type="term" value="F:carboxylic acid transmembrane transporter activity"/>
    <property type="evidence" value="ECO:0007669"/>
    <property type="project" value="TreeGrafter"/>
</dbReference>
<gene>
    <name evidence="7" type="ORF">DR864_20515</name>
</gene>
<protein>
    <submittedName>
        <fullName evidence="7">MFS transporter</fullName>
    </submittedName>
</protein>
<dbReference type="OrthoDB" id="9774156at2"/>
<feature type="transmembrane region" description="Helical" evidence="5">
    <location>
        <begin position="294"/>
        <end position="312"/>
    </location>
</feature>
<dbReference type="Pfam" id="PF07690">
    <property type="entry name" value="MFS_1"/>
    <property type="match status" value="1"/>
</dbReference>
<keyword evidence="8" id="KW-1185">Reference proteome</keyword>